<evidence type="ECO:0000313" key="1">
    <source>
        <dbReference type="EMBL" id="RDL01045.1"/>
    </source>
</evidence>
<protein>
    <submittedName>
        <fullName evidence="1">BirA family biotin operon repressor/biotin-[acetyl-CoA-carboxylase] ligase</fullName>
    </submittedName>
</protein>
<dbReference type="PANTHER" id="PTHR12835:SF5">
    <property type="entry name" value="BIOTIN--PROTEIN LIGASE"/>
    <property type="match status" value="1"/>
</dbReference>
<accession>A0A288QVR3</accession>
<dbReference type="KEGG" id="wso:WSWS_00242"/>
<dbReference type="SUPFAM" id="SSF55681">
    <property type="entry name" value="Class II aaRS and biotin synthetases"/>
    <property type="match status" value="1"/>
</dbReference>
<sequence length="249" mass="27558">MLNKNAIIQAVHPAIQVEVFEKISSTNTYAQQHVDQTHMTAVVATEQTAGYGRQGRSFYSPKTGLYLTFVVPFDVVATKTPGIITTLIALATQRVLAQAFQVMTEIKWVNDLYRHDKKVAGILVEQTDQAYVIGMGLNVQAFDVPVALQDKITHVFDETIDRNVLVGLLLNAWFETITQTTQLDVSAYKAVSYLLNKTVTLNYNRTLLTGRVIDFGQQGELILNVNGATLAIRSGEVTKVVEIEGKVLK</sequence>
<dbReference type="GO" id="GO:0016740">
    <property type="term" value="F:transferase activity"/>
    <property type="evidence" value="ECO:0007669"/>
    <property type="project" value="UniProtKB-ARBA"/>
</dbReference>
<dbReference type="CDD" id="cd16442">
    <property type="entry name" value="BPL"/>
    <property type="match status" value="1"/>
</dbReference>
<dbReference type="Pfam" id="PF03099">
    <property type="entry name" value="BPL_LplA_LipB"/>
    <property type="match status" value="1"/>
</dbReference>
<dbReference type="AlphaFoldDB" id="A0A288QVR3"/>
<dbReference type="Gene3D" id="3.30.930.10">
    <property type="entry name" value="Bira Bifunctional Protein, Domain 2"/>
    <property type="match status" value="1"/>
</dbReference>
<dbReference type="RefSeq" id="WP_070229553.1">
    <property type="nucleotide sequence ID" value="NZ_BJYO01000008.1"/>
</dbReference>
<dbReference type="Proteomes" id="UP000254912">
    <property type="component" value="Unassembled WGS sequence"/>
</dbReference>
<dbReference type="InterPro" id="IPR045864">
    <property type="entry name" value="aa-tRNA-synth_II/BPL/LPL"/>
</dbReference>
<dbReference type="GeneID" id="94545453"/>
<dbReference type="PANTHER" id="PTHR12835">
    <property type="entry name" value="BIOTIN PROTEIN LIGASE"/>
    <property type="match status" value="1"/>
</dbReference>
<dbReference type="NCBIfam" id="TIGR00121">
    <property type="entry name" value="birA_ligase"/>
    <property type="match status" value="1"/>
</dbReference>
<gene>
    <name evidence="1" type="ORF">DFP99_1619</name>
</gene>
<organism evidence="1 2">
    <name type="scientific">Weissella soli</name>
    <dbReference type="NCBI Taxonomy" id="155866"/>
    <lineage>
        <taxon>Bacteria</taxon>
        <taxon>Bacillati</taxon>
        <taxon>Bacillota</taxon>
        <taxon>Bacilli</taxon>
        <taxon>Lactobacillales</taxon>
        <taxon>Lactobacillaceae</taxon>
        <taxon>Weissella</taxon>
    </lineage>
</organism>
<proteinExistence type="predicted"/>
<keyword evidence="2" id="KW-1185">Reference proteome</keyword>
<dbReference type="EMBL" id="QRAS01000006">
    <property type="protein sequence ID" value="RDL01045.1"/>
    <property type="molecule type" value="Genomic_DNA"/>
</dbReference>
<dbReference type="InterPro" id="IPR004143">
    <property type="entry name" value="BPL_LPL_catalytic"/>
</dbReference>
<evidence type="ECO:0000313" key="2">
    <source>
        <dbReference type="Proteomes" id="UP000254912"/>
    </source>
</evidence>
<name>A0A288QVR3_9LACO</name>
<dbReference type="PROSITE" id="PS51733">
    <property type="entry name" value="BPL_LPL_CATALYTIC"/>
    <property type="match status" value="1"/>
</dbReference>
<reference evidence="1 2" key="1">
    <citation type="submission" date="2018-07" db="EMBL/GenBank/DDBJ databases">
        <title>Genomic Encyclopedia of Type Strains, Phase III (KMG-III): the genomes of soil and plant-associated and newly described type strains.</title>
        <authorList>
            <person name="Whitman W."/>
        </authorList>
    </citation>
    <scope>NUCLEOTIDE SEQUENCE [LARGE SCALE GENOMIC DNA]</scope>
    <source>
        <strain evidence="1 2">CECT 7031</strain>
    </source>
</reference>
<dbReference type="GO" id="GO:0009249">
    <property type="term" value="P:protein lipoylation"/>
    <property type="evidence" value="ECO:0007669"/>
    <property type="project" value="UniProtKB-ARBA"/>
</dbReference>
<dbReference type="InterPro" id="IPR004408">
    <property type="entry name" value="Biotin_CoA_COase_ligase"/>
</dbReference>
<dbReference type="GO" id="GO:0004077">
    <property type="term" value="F:biotin--[biotin carboxyl-carrier protein] ligase activity"/>
    <property type="evidence" value="ECO:0007669"/>
    <property type="project" value="InterPro"/>
</dbReference>
<keyword evidence="1" id="KW-0436">Ligase</keyword>
<dbReference type="GO" id="GO:0005737">
    <property type="term" value="C:cytoplasm"/>
    <property type="evidence" value="ECO:0007669"/>
    <property type="project" value="TreeGrafter"/>
</dbReference>
<comment type="caution">
    <text evidence="1">The sequence shown here is derived from an EMBL/GenBank/DDBJ whole genome shotgun (WGS) entry which is preliminary data.</text>
</comment>